<dbReference type="InterPro" id="IPR036249">
    <property type="entry name" value="Thioredoxin-like_sf"/>
</dbReference>
<dbReference type="SUPFAM" id="SSF52833">
    <property type="entry name" value="Thioredoxin-like"/>
    <property type="match status" value="1"/>
</dbReference>
<accession>A0ABP8N0R3</accession>
<feature type="chain" id="PRO_5046379691" evidence="2">
    <location>
        <begin position="26"/>
        <end position="480"/>
    </location>
</feature>
<dbReference type="CDD" id="cd02947">
    <property type="entry name" value="TRX_family"/>
    <property type="match status" value="1"/>
</dbReference>
<dbReference type="Pfam" id="PF13365">
    <property type="entry name" value="Trypsin_2"/>
    <property type="match status" value="1"/>
</dbReference>
<sequence>MKTMFAIAIAFVAATNCFQGVTAQAAGAILIDFSSSHCPPCRAMQPVLAQLEQSGVPVRHVDVQAEPDLTRRYGIRQTPTFVVVASGKEVTRLVGTQSLADLQNALAINPRGPLVQTGSMTRTGDPFPAPQTRLAPVGRLPVGPAHNQSAQNQTAQNQTSQNQGFQGQTLTAASNRDATRAIEPMPSLSKADAVERARAATVRLRVHDGKGYGAGTGTIIDIQGEEGLVLTCGHLFRETKGEGKIEVDLFVGGQVHTVLGQLLDYDADDRDIALVVIRPGFAIDPVEVISSVDQVRTGQPAFSYGCDRGDDPSRRDTRVTGVNKYNQHINASNLEIEGAPIDGRSGGGLFDDAGRLIGVCNAADYKDDVGIYAGPGAVHWQLDRVNLTSLYQNNGATAAPERMASLNQDAVTPVGLPQSALQPSAIAAPADFAPAGVSQASNQEVIVIIRDRNSPQSSPQVMTVSEPTQDFLRMVQQQSR</sequence>
<name>A0ABP8N0R3_9BACT</name>
<dbReference type="PANTHER" id="PTHR43019">
    <property type="entry name" value="SERINE ENDOPROTEASE DEGS"/>
    <property type="match status" value="1"/>
</dbReference>
<keyword evidence="5" id="KW-1185">Reference proteome</keyword>
<dbReference type="RefSeq" id="WP_345324674.1">
    <property type="nucleotide sequence ID" value="NZ_BAABGA010000048.1"/>
</dbReference>
<proteinExistence type="predicted"/>
<dbReference type="SUPFAM" id="SSF50494">
    <property type="entry name" value="Trypsin-like serine proteases"/>
    <property type="match status" value="1"/>
</dbReference>
<organism evidence="4 5">
    <name type="scientific">Novipirellula rosea</name>
    <dbReference type="NCBI Taxonomy" id="1031540"/>
    <lineage>
        <taxon>Bacteria</taxon>
        <taxon>Pseudomonadati</taxon>
        <taxon>Planctomycetota</taxon>
        <taxon>Planctomycetia</taxon>
        <taxon>Pirellulales</taxon>
        <taxon>Pirellulaceae</taxon>
        <taxon>Novipirellula</taxon>
    </lineage>
</organism>
<evidence type="ECO:0000313" key="4">
    <source>
        <dbReference type="EMBL" id="GAA4459354.1"/>
    </source>
</evidence>
<dbReference type="Gene3D" id="2.40.10.120">
    <property type="match status" value="1"/>
</dbReference>
<feature type="compositionally biased region" description="Low complexity" evidence="1">
    <location>
        <begin position="147"/>
        <end position="163"/>
    </location>
</feature>
<keyword evidence="2" id="KW-0732">Signal</keyword>
<dbReference type="Pfam" id="PF00085">
    <property type="entry name" value="Thioredoxin"/>
    <property type="match status" value="1"/>
</dbReference>
<feature type="signal peptide" evidence="2">
    <location>
        <begin position="1"/>
        <end position="25"/>
    </location>
</feature>
<dbReference type="PROSITE" id="PS51352">
    <property type="entry name" value="THIOREDOXIN_2"/>
    <property type="match status" value="1"/>
</dbReference>
<reference evidence="5" key="1">
    <citation type="journal article" date="2019" name="Int. J. Syst. Evol. Microbiol.">
        <title>The Global Catalogue of Microorganisms (GCM) 10K type strain sequencing project: providing services to taxonomists for standard genome sequencing and annotation.</title>
        <authorList>
            <consortium name="The Broad Institute Genomics Platform"/>
            <consortium name="The Broad Institute Genome Sequencing Center for Infectious Disease"/>
            <person name="Wu L."/>
            <person name="Ma J."/>
        </authorList>
    </citation>
    <scope>NUCLEOTIDE SEQUENCE [LARGE SCALE GENOMIC DNA]</scope>
    <source>
        <strain evidence="5">JCM 17759</strain>
    </source>
</reference>
<dbReference type="InterPro" id="IPR009003">
    <property type="entry name" value="Peptidase_S1_PA"/>
</dbReference>
<comment type="caution">
    <text evidence="4">The sequence shown here is derived from an EMBL/GenBank/DDBJ whole genome shotgun (WGS) entry which is preliminary data.</text>
</comment>
<evidence type="ECO:0000256" key="1">
    <source>
        <dbReference type="SAM" id="MobiDB-lite"/>
    </source>
</evidence>
<dbReference type="Gene3D" id="3.40.30.10">
    <property type="entry name" value="Glutaredoxin"/>
    <property type="match status" value="1"/>
</dbReference>
<evidence type="ECO:0000256" key="2">
    <source>
        <dbReference type="SAM" id="SignalP"/>
    </source>
</evidence>
<feature type="domain" description="Thioredoxin" evidence="3">
    <location>
        <begin position="2"/>
        <end position="111"/>
    </location>
</feature>
<evidence type="ECO:0000259" key="3">
    <source>
        <dbReference type="PROSITE" id="PS51352"/>
    </source>
</evidence>
<gene>
    <name evidence="4" type="ORF">GCM10023156_38750</name>
</gene>
<dbReference type="InterPro" id="IPR013766">
    <property type="entry name" value="Thioredoxin_domain"/>
</dbReference>
<feature type="region of interest" description="Disordered" evidence="1">
    <location>
        <begin position="112"/>
        <end position="172"/>
    </location>
</feature>
<dbReference type="EMBL" id="BAABGA010000048">
    <property type="protein sequence ID" value="GAA4459354.1"/>
    <property type="molecule type" value="Genomic_DNA"/>
</dbReference>
<dbReference type="PANTHER" id="PTHR43019:SF23">
    <property type="entry name" value="PROTEASE DO-LIKE 5, CHLOROPLASTIC"/>
    <property type="match status" value="1"/>
</dbReference>
<protein>
    <submittedName>
        <fullName evidence="4">Trypsin-like peptidase domain-containing protein</fullName>
    </submittedName>
</protein>
<dbReference type="Proteomes" id="UP001500840">
    <property type="component" value="Unassembled WGS sequence"/>
</dbReference>
<evidence type="ECO:0000313" key="5">
    <source>
        <dbReference type="Proteomes" id="UP001500840"/>
    </source>
</evidence>